<dbReference type="Gene3D" id="3.30.1950.10">
    <property type="entry name" value="wza like domain"/>
    <property type="match status" value="1"/>
</dbReference>
<comment type="caution">
    <text evidence="18">The sequence shown here is derived from an EMBL/GenBank/DDBJ whole genome shotgun (WGS) entry which is preliminary data.</text>
</comment>
<evidence type="ECO:0000256" key="8">
    <source>
        <dbReference type="ARBA" id="ARBA00023047"/>
    </source>
</evidence>
<dbReference type="EMBL" id="JBBPCO010000003">
    <property type="protein sequence ID" value="MEK8089005.1"/>
    <property type="molecule type" value="Genomic_DNA"/>
</dbReference>
<keyword evidence="13" id="KW-0998">Cell outer membrane</keyword>
<feature type="domain" description="SLBB" evidence="17">
    <location>
        <begin position="162"/>
        <end position="237"/>
    </location>
</feature>
<evidence type="ECO:0000256" key="6">
    <source>
        <dbReference type="ARBA" id="ARBA00022692"/>
    </source>
</evidence>
<dbReference type="RefSeq" id="WP_341370071.1">
    <property type="nucleotide sequence ID" value="NZ_JBBPCO010000003.1"/>
</dbReference>
<keyword evidence="4" id="KW-1134">Transmembrane beta strand</keyword>
<evidence type="ECO:0000256" key="5">
    <source>
        <dbReference type="ARBA" id="ARBA00022597"/>
    </source>
</evidence>
<evidence type="ECO:0000256" key="2">
    <source>
        <dbReference type="ARBA" id="ARBA00009450"/>
    </source>
</evidence>
<evidence type="ECO:0000256" key="14">
    <source>
        <dbReference type="ARBA" id="ARBA00023288"/>
    </source>
</evidence>
<organism evidence="18 19">
    <name type="scientific">Thermithiobacillus plumbiphilus</name>
    <dbReference type="NCBI Taxonomy" id="1729899"/>
    <lineage>
        <taxon>Bacteria</taxon>
        <taxon>Pseudomonadati</taxon>
        <taxon>Pseudomonadota</taxon>
        <taxon>Acidithiobacillia</taxon>
        <taxon>Acidithiobacillales</taxon>
        <taxon>Thermithiobacillaceae</taxon>
        <taxon>Thermithiobacillus</taxon>
    </lineage>
</organism>
<keyword evidence="7 15" id="KW-0732">Signal</keyword>
<evidence type="ECO:0000256" key="1">
    <source>
        <dbReference type="ARBA" id="ARBA00004571"/>
    </source>
</evidence>
<feature type="domain" description="SLBB" evidence="17">
    <location>
        <begin position="243"/>
        <end position="326"/>
    </location>
</feature>
<dbReference type="Gene3D" id="3.10.560.10">
    <property type="entry name" value="Outer membrane lipoprotein wza domain like"/>
    <property type="match status" value="2"/>
</dbReference>
<evidence type="ECO:0000256" key="9">
    <source>
        <dbReference type="ARBA" id="ARBA00023065"/>
    </source>
</evidence>
<accession>A0ABU9D640</accession>
<feature type="chain" id="PRO_5046591944" evidence="15">
    <location>
        <begin position="25"/>
        <end position="366"/>
    </location>
</feature>
<keyword evidence="5" id="KW-0762">Sugar transport</keyword>
<dbReference type="InterPro" id="IPR054765">
    <property type="entry name" value="SLBB_dom"/>
</dbReference>
<dbReference type="Pfam" id="PF22461">
    <property type="entry name" value="SLBB_2"/>
    <property type="match status" value="2"/>
</dbReference>
<protein>
    <submittedName>
        <fullName evidence="18">Polysaccharide biosynthesis/export family protein</fullName>
    </submittedName>
</protein>
<evidence type="ECO:0000256" key="13">
    <source>
        <dbReference type="ARBA" id="ARBA00023237"/>
    </source>
</evidence>
<gene>
    <name evidence="18" type="ORF">WOB96_04425</name>
</gene>
<evidence type="ECO:0000256" key="12">
    <source>
        <dbReference type="ARBA" id="ARBA00023139"/>
    </source>
</evidence>
<evidence type="ECO:0000256" key="4">
    <source>
        <dbReference type="ARBA" id="ARBA00022452"/>
    </source>
</evidence>
<keyword evidence="14" id="KW-0449">Lipoprotein</keyword>
<evidence type="ECO:0000256" key="3">
    <source>
        <dbReference type="ARBA" id="ARBA00022448"/>
    </source>
</evidence>
<evidence type="ECO:0000259" key="16">
    <source>
        <dbReference type="Pfam" id="PF02563"/>
    </source>
</evidence>
<dbReference type="InterPro" id="IPR003715">
    <property type="entry name" value="Poly_export_N"/>
</dbReference>
<proteinExistence type="inferred from homology"/>
<evidence type="ECO:0000313" key="19">
    <source>
        <dbReference type="Proteomes" id="UP001446205"/>
    </source>
</evidence>
<dbReference type="PROSITE" id="PS51257">
    <property type="entry name" value="PROKAR_LIPOPROTEIN"/>
    <property type="match status" value="1"/>
</dbReference>
<evidence type="ECO:0000313" key="18">
    <source>
        <dbReference type="EMBL" id="MEK8089005.1"/>
    </source>
</evidence>
<evidence type="ECO:0000256" key="10">
    <source>
        <dbReference type="ARBA" id="ARBA00023114"/>
    </source>
</evidence>
<dbReference type="Proteomes" id="UP001446205">
    <property type="component" value="Unassembled WGS sequence"/>
</dbReference>
<keyword evidence="10" id="KW-0626">Porin</keyword>
<dbReference type="PANTHER" id="PTHR33619:SF3">
    <property type="entry name" value="POLYSACCHARIDE EXPORT PROTEIN GFCE-RELATED"/>
    <property type="match status" value="1"/>
</dbReference>
<keyword evidence="12" id="KW-0564">Palmitate</keyword>
<name>A0ABU9D640_9PROT</name>
<evidence type="ECO:0000259" key="17">
    <source>
        <dbReference type="Pfam" id="PF22461"/>
    </source>
</evidence>
<keyword evidence="19" id="KW-1185">Reference proteome</keyword>
<keyword evidence="9" id="KW-0406">Ion transport</keyword>
<comment type="subcellular location">
    <subcellularLocation>
        <location evidence="1">Cell outer membrane</location>
        <topology evidence="1">Multi-pass membrane protein</topology>
    </subcellularLocation>
</comment>
<dbReference type="PANTHER" id="PTHR33619">
    <property type="entry name" value="POLYSACCHARIDE EXPORT PROTEIN GFCE-RELATED"/>
    <property type="match status" value="1"/>
</dbReference>
<keyword evidence="3" id="KW-0813">Transport</keyword>
<keyword evidence="11" id="KW-0472">Membrane</keyword>
<comment type="similarity">
    <text evidence="2">Belongs to the BexD/CtrA/VexA family.</text>
</comment>
<dbReference type="Pfam" id="PF02563">
    <property type="entry name" value="Poly_export"/>
    <property type="match status" value="1"/>
</dbReference>
<keyword evidence="8" id="KW-0625">Polysaccharide transport</keyword>
<feature type="domain" description="Polysaccharide export protein N-terminal" evidence="16">
    <location>
        <begin position="67"/>
        <end position="153"/>
    </location>
</feature>
<evidence type="ECO:0000256" key="11">
    <source>
        <dbReference type="ARBA" id="ARBA00023136"/>
    </source>
</evidence>
<feature type="signal peptide" evidence="15">
    <location>
        <begin position="1"/>
        <end position="24"/>
    </location>
</feature>
<evidence type="ECO:0000256" key="15">
    <source>
        <dbReference type="SAM" id="SignalP"/>
    </source>
</evidence>
<reference evidence="18 19" key="1">
    <citation type="submission" date="2024-04" db="EMBL/GenBank/DDBJ databases">
        <authorList>
            <person name="Abashina T."/>
            <person name="Shaikin A."/>
        </authorList>
    </citation>
    <scope>NUCLEOTIDE SEQUENCE [LARGE SCALE GENOMIC DNA]</scope>
    <source>
        <strain evidence="18 19">AAFK</strain>
    </source>
</reference>
<sequence length="366" mass="39590">MNTKLRFSSAALGLATLMILGGCASTPTTNDTVSTKSISMPSAVTAQQSKLLDETLRQSRLDEQQGISYRVGPGDILRIDVYQHPELSGGLYNIQQGSNTNGVRGTRVDNDGTIQMPLVGSIQVAGKTASEIRDLIQQRLSTYFKDPSVSVQLDTGTSMRYNLLGEFTQPGLKYSDRPLNLLDVLALGGSVNMQTADLRGAYVARNGQKLPINFNRLLRQGDLAQNIRLRPGDTIFVPDKASQQAFVFGAVSKPGAVPFTGGRMDLLQALSQAGLTSTDITRSRLEDVRIIRAEGDRAQFIQVNAGRIMKGEAAPFELASGDIVYVPLGKVGGWNEVIGQVLPSLQFVSSLLNPFVQIEFLKNNSN</sequence>
<evidence type="ECO:0000256" key="7">
    <source>
        <dbReference type="ARBA" id="ARBA00022729"/>
    </source>
</evidence>
<keyword evidence="6" id="KW-0812">Transmembrane</keyword>
<dbReference type="InterPro" id="IPR049712">
    <property type="entry name" value="Poly_export"/>
</dbReference>